<dbReference type="RefSeq" id="WP_062037480.1">
    <property type="nucleotide sequence ID" value="NZ_DF968182.1"/>
</dbReference>
<dbReference type="HAMAP" id="MF_00473">
    <property type="entry name" value="G6P_isomerase"/>
    <property type="match status" value="1"/>
</dbReference>
<dbReference type="GO" id="GO:0006094">
    <property type="term" value="P:gluconeogenesis"/>
    <property type="evidence" value="ECO:0007669"/>
    <property type="project" value="UniProtKB-UniRule"/>
</dbReference>
<dbReference type="EMBL" id="DF968182">
    <property type="protein sequence ID" value="GAP42179.1"/>
    <property type="molecule type" value="Genomic_DNA"/>
</dbReference>
<evidence type="ECO:0000256" key="4">
    <source>
        <dbReference type="ARBA" id="ARBA00022490"/>
    </source>
</evidence>
<dbReference type="PATRIC" id="fig|1678841.3.peg.352"/>
<dbReference type="InterPro" id="IPR018189">
    <property type="entry name" value="Phosphoglucose_isomerase_CS"/>
</dbReference>
<keyword evidence="3 8" id="KW-0312">Gluconeogenesis</keyword>
<dbReference type="PANTHER" id="PTHR11469:SF1">
    <property type="entry name" value="GLUCOSE-6-PHOSPHATE ISOMERASE"/>
    <property type="match status" value="1"/>
</dbReference>
<comment type="caution">
    <text evidence="8">Lacks conserved residue(s) required for the propagation of feature annotation.</text>
</comment>
<dbReference type="OrthoDB" id="140919at2"/>
<dbReference type="GO" id="GO:0006096">
    <property type="term" value="P:glycolytic process"/>
    <property type="evidence" value="ECO:0007669"/>
    <property type="project" value="UniProtKB-UniRule"/>
</dbReference>
<dbReference type="PROSITE" id="PS00765">
    <property type="entry name" value="P_GLUCOSE_ISOMERASE_1"/>
    <property type="match status" value="1"/>
</dbReference>
<keyword evidence="6 8" id="KW-0413">Isomerase</keyword>
<reference evidence="10" key="1">
    <citation type="journal article" date="2015" name="Genome Announc.">
        <title>Draft Genome Sequence of Bacteroidales Strain TBC1, a Novel Isolate from a Methanogenic Wastewater Treatment System.</title>
        <authorList>
            <person name="Tourlousse D.M."/>
            <person name="Matsuura N."/>
            <person name="Sun L."/>
            <person name="Toyonaga M."/>
            <person name="Kuroda K."/>
            <person name="Ohashi A."/>
            <person name="Cruz R."/>
            <person name="Yamaguchi T."/>
            <person name="Sekiguchi Y."/>
        </authorList>
    </citation>
    <scope>NUCLEOTIDE SEQUENCE [LARGE SCALE GENOMIC DNA]</scope>
    <source>
        <strain evidence="10">TBC1</strain>
    </source>
</reference>
<name>A0A0S7C090_9BACT</name>
<evidence type="ECO:0000256" key="2">
    <source>
        <dbReference type="ARBA" id="ARBA00006604"/>
    </source>
</evidence>
<dbReference type="FunFam" id="3.40.50.10490:FF:000015">
    <property type="entry name" value="Glucose-6-phosphate isomerase"/>
    <property type="match status" value="1"/>
</dbReference>
<accession>A0A0S7C090</accession>
<evidence type="ECO:0000256" key="9">
    <source>
        <dbReference type="RuleBase" id="RU000612"/>
    </source>
</evidence>
<evidence type="ECO:0000256" key="5">
    <source>
        <dbReference type="ARBA" id="ARBA00023152"/>
    </source>
</evidence>
<evidence type="ECO:0000256" key="6">
    <source>
        <dbReference type="ARBA" id="ARBA00023235"/>
    </source>
</evidence>
<feature type="active site" evidence="8">
    <location>
        <position position="426"/>
    </location>
</feature>
<dbReference type="Pfam" id="PF00342">
    <property type="entry name" value="PGI"/>
    <property type="match status" value="1"/>
</dbReference>
<sequence>MVDLKINTDKLEGFVSKAAIYSYQQQLVLHQETLLNKTGKGNDFLGWITLPDETNEAMLGSIMQDAREIAAMADIYVVVGIGGSYLGARAVIEALHHNFAGLLTKQERKAPLIVYAGNNISEDYLADLMDVLDRYDYAMTVISKSGTTTEPAIAFRVLRRHLEQKYGKDEACRRIIAITDKSRGALKNLADAEGYKTYVVPDDVGGRYSVLTPVGLLPIAVAGFDIRRFVEGARAMKQLVTTAKTMDENPAFLYAAARNAMYASGKPVEIMVNYQPSLIYITEWWKQLYGESEGKQNRGIFPAGVSFTTDLHSMGQYVQEGLRIIFETVLSIEKPKRDLTVPAETDDADGLNFVAGKRLHEVNRQAELGTLLAHVDGQVPNIVISLPQINEHTLGQLLYFYEFACALSGYLLDVNPFDQPGVEAYKKNMFALLGKPGFEKQTEELRKRLQ</sequence>
<dbReference type="PROSITE" id="PS00174">
    <property type="entry name" value="P_GLUCOSE_ISOMERASE_2"/>
    <property type="match status" value="1"/>
</dbReference>
<dbReference type="EC" id="5.3.1.9" evidence="8"/>
<evidence type="ECO:0000256" key="8">
    <source>
        <dbReference type="HAMAP-Rule" id="MF_00473"/>
    </source>
</evidence>
<dbReference type="GO" id="GO:0048029">
    <property type="term" value="F:monosaccharide binding"/>
    <property type="evidence" value="ECO:0007669"/>
    <property type="project" value="TreeGrafter"/>
</dbReference>
<keyword evidence="5 8" id="KW-0324">Glycolysis</keyword>
<dbReference type="PANTHER" id="PTHR11469">
    <property type="entry name" value="GLUCOSE-6-PHOSPHATE ISOMERASE"/>
    <property type="match status" value="1"/>
</dbReference>
<comment type="subcellular location">
    <subcellularLocation>
        <location evidence="8">Cytoplasm</location>
    </subcellularLocation>
</comment>
<dbReference type="NCBIfam" id="NF010697">
    <property type="entry name" value="PRK14097.1"/>
    <property type="match status" value="1"/>
</dbReference>
<evidence type="ECO:0000313" key="11">
    <source>
        <dbReference type="Proteomes" id="UP000053091"/>
    </source>
</evidence>
<dbReference type="GO" id="GO:0004347">
    <property type="term" value="F:glucose-6-phosphate isomerase activity"/>
    <property type="evidence" value="ECO:0007669"/>
    <property type="project" value="UniProtKB-UniRule"/>
</dbReference>
<dbReference type="InterPro" id="IPR035482">
    <property type="entry name" value="SIS_PGI_2"/>
</dbReference>
<comment type="catalytic activity">
    <reaction evidence="7 8 9">
        <text>alpha-D-glucose 6-phosphate = beta-D-fructose 6-phosphate</text>
        <dbReference type="Rhea" id="RHEA:11816"/>
        <dbReference type="ChEBI" id="CHEBI:57634"/>
        <dbReference type="ChEBI" id="CHEBI:58225"/>
        <dbReference type="EC" id="5.3.1.9"/>
    </reaction>
</comment>
<dbReference type="Gene3D" id="3.40.50.10490">
    <property type="entry name" value="Glucose-6-phosphate isomerase like protein, domain 1"/>
    <property type="match status" value="2"/>
</dbReference>
<evidence type="ECO:0000256" key="3">
    <source>
        <dbReference type="ARBA" id="ARBA00022432"/>
    </source>
</evidence>
<dbReference type="InterPro" id="IPR001672">
    <property type="entry name" value="G6P_Isomerase"/>
</dbReference>
<dbReference type="PRINTS" id="PR00662">
    <property type="entry name" value="G6PISOMERASE"/>
</dbReference>
<dbReference type="CDD" id="cd05016">
    <property type="entry name" value="SIS_PGI_2"/>
    <property type="match status" value="1"/>
</dbReference>
<gene>
    <name evidence="8" type="primary">pgi</name>
    <name evidence="10" type="ORF">TBC1_11308</name>
</gene>
<dbReference type="AlphaFoldDB" id="A0A0S7C090"/>
<dbReference type="STRING" id="1678841.TBC1_11308"/>
<dbReference type="Proteomes" id="UP000053091">
    <property type="component" value="Unassembled WGS sequence"/>
</dbReference>
<feature type="active site" description="Proton donor" evidence="8">
    <location>
        <position position="291"/>
    </location>
</feature>
<dbReference type="UniPathway" id="UPA00138"/>
<dbReference type="FunFam" id="3.40.50.10490:FF:000016">
    <property type="entry name" value="Glucose-6-phosphate isomerase"/>
    <property type="match status" value="1"/>
</dbReference>
<dbReference type="InterPro" id="IPR046348">
    <property type="entry name" value="SIS_dom_sf"/>
</dbReference>
<evidence type="ECO:0000256" key="1">
    <source>
        <dbReference type="ARBA" id="ARBA00004926"/>
    </source>
</evidence>
<dbReference type="UniPathway" id="UPA00109">
    <property type="reaction ID" value="UER00181"/>
</dbReference>
<dbReference type="SUPFAM" id="SSF53697">
    <property type="entry name" value="SIS domain"/>
    <property type="match status" value="1"/>
</dbReference>
<comment type="similarity">
    <text evidence="2 8 9">Belongs to the GPI family.</text>
</comment>
<dbReference type="CDD" id="cd05015">
    <property type="entry name" value="SIS_PGI_1"/>
    <property type="match status" value="1"/>
</dbReference>
<evidence type="ECO:0000256" key="7">
    <source>
        <dbReference type="ARBA" id="ARBA00029321"/>
    </source>
</evidence>
<comment type="pathway">
    <text evidence="1 8 9">Carbohydrate degradation; glycolysis; D-glyceraldehyde 3-phosphate and glycerone phosphate from D-glucose: step 2/4.</text>
</comment>
<comment type="pathway">
    <text evidence="8">Carbohydrate biosynthesis; gluconeogenesis.</text>
</comment>
<protein>
    <recommendedName>
        <fullName evidence="8">Glucose-6-phosphate isomerase</fullName>
        <shortName evidence="8">GPI</shortName>
        <ecNumber evidence="8">5.3.1.9</ecNumber>
    </recommendedName>
    <alternativeName>
        <fullName evidence="8">Phosphoglucose isomerase</fullName>
        <shortName evidence="8">PGI</shortName>
    </alternativeName>
    <alternativeName>
        <fullName evidence="8">Phosphohexose isomerase</fullName>
        <shortName evidence="8">PHI</shortName>
    </alternativeName>
</protein>
<comment type="function">
    <text evidence="8">Catalyzes the reversible isomerization of glucose-6-phosphate to fructose-6-phosphate.</text>
</comment>
<dbReference type="InterPro" id="IPR035476">
    <property type="entry name" value="SIS_PGI_1"/>
</dbReference>
<dbReference type="GO" id="GO:0051156">
    <property type="term" value="P:glucose 6-phosphate metabolic process"/>
    <property type="evidence" value="ECO:0007669"/>
    <property type="project" value="TreeGrafter"/>
</dbReference>
<keyword evidence="11" id="KW-1185">Reference proteome</keyword>
<dbReference type="GO" id="GO:0097367">
    <property type="term" value="F:carbohydrate derivative binding"/>
    <property type="evidence" value="ECO:0007669"/>
    <property type="project" value="InterPro"/>
</dbReference>
<dbReference type="PROSITE" id="PS51463">
    <property type="entry name" value="P_GLUCOSE_ISOMERASE_3"/>
    <property type="match status" value="1"/>
</dbReference>
<dbReference type="GO" id="GO:0005829">
    <property type="term" value="C:cytosol"/>
    <property type="evidence" value="ECO:0007669"/>
    <property type="project" value="TreeGrafter"/>
</dbReference>
<organism evidence="10">
    <name type="scientific">Lentimicrobium saccharophilum</name>
    <dbReference type="NCBI Taxonomy" id="1678841"/>
    <lineage>
        <taxon>Bacteria</taxon>
        <taxon>Pseudomonadati</taxon>
        <taxon>Bacteroidota</taxon>
        <taxon>Bacteroidia</taxon>
        <taxon>Bacteroidales</taxon>
        <taxon>Lentimicrobiaceae</taxon>
        <taxon>Lentimicrobium</taxon>
    </lineage>
</organism>
<evidence type="ECO:0000313" key="10">
    <source>
        <dbReference type="EMBL" id="GAP42179.1"/>
    </source>
</evidence>
<keyword evidence="4 8" id="KW-0963">Cytoplasm</keyword>
<proteinExistence type="inferred from homology"/>